<dbReference type="GO" id="GO:0009252">
    <property type="term" value="P:peptidoglycan biosynthetic process"/>
    <property type="evidence" value="ECO:0007669"/>
    <property type="project" value="UniProtKB-UniRule"/>
</dbReference>
<feature type="binding site" evidence="2">
    <location>
        <position position="492"/>
    </location>
    <ligand>
        <name>meso-2,6-diaminopimelate</name>
        <dbReference type="ChEBI" id="CHEBI:57791"/>
    </ligand>
</feature>
<name>A0A1W2AF00_9BURK</name>
<dbReference type="Gene3D" id="3.40.1190.10">
    <property type="entry name" value="Mur-like, catalytic domain"/>
    <property type="match status" value="1"/>
</dbReference>
<dbReference type="GO" id="GO:0071555">
    <property type="term" value="P:cell wall organization"/>
    <property type="evidence" value="ECO:0007669"/>
    <property type="project" value="UniProtKB-KW"/>
</dbReference>
<evidence type="ECO:0000256" key="3">
    <source>
        <dbReference type="RuleBase" id="RU004135"/>
    </source>
</evidence>
<keyword evidence="2 6" id="KW-0436">Ligase</keyword>
<comment type="cofactor">
    <cofactor evidence="2">
        <name>Mg(2+)</name>
        <dbReference type="ChEBI" id="CHEBI:18420"/>
    </cofactor>
</comment>
<keyword evidence="2 3" id="KW-0133">Cell shape</keyword>
<keyword evidence="2" id="KW-0067">ATP-binding</keyword>
<comment type="function">
    <text evidence="2">Catalyzes the addition of meso-diaminopimelic acid to the nucleotide precursor UDP-N-acetylmuramoyl-L-alanyl-D-glutamate (UMAG) in the biosynthesis of bacterial cell-wall peptidoglycan.</text>
</comment>
<comment type="subcellular location">
    <subcellularLocation>
        <location evidence="2 3">Cytoplasm</location>
    </subcellularLocation>
</comment>
<dbReference type="HAMAP" id="MF_00208">
    <property type="entry name" value="MurE"/>
    <property type="match status" value="1"/>
</dbReference>
<dbReference type="Pfam" id="PF08245">
    <property type="entry name" value="Mur_ligase_M"/>
    <property type="match status" value="1"/>
</dbReference>
<dbReference type="Gene3D" id="3.40.1390.10">
    <property type="entry name" value="MurE/MurF, N-terminal domain"/>
    <property type="match status" value="1"/>
</dbReference>
<feature type="domain" description="Mur ligase C-terminal" evidence="4">
    <location>
        <begin position="361"/>
        <end position="494"/>
    </location>
</feature>
<dbReference type="EC" id="6.3.2.13" evidence="2"/>
<dbReference type="SUPFAM" id="SSF63418">
    <property type="entry name" value="MurE/MurF N-terminal domain"/>
    <property type="match status" value="1"/>
</dbReference>
<evidence type="ECO:0000259" key="4">
    <source>
        <dbReference type="Pfam" id="PF02875"/>
    </source>
</evidence>
<dbReference type="InterPro" id="IPR036565">
    <property type="entry name" value="Mur-like_cat_sf"/>
</dbReference>
<evidence type="ECO:0000256" key="1">
    <source>
        <dbReference type="ARBA" id="ARBA00005898"/>
    </source>
</evidence>
<dbReference type="GO" id="GO:0008765">
    <property type="term" value="F:UDP-N-acetylmuramoylalanyl-D-glutamate-2,6-diaminopimelate ligase activity"/>
    <property type="evidence" value="ECO:0007669"/>
    <property type="project" value="UniProtKB-UniRule"/>
</dbReference>
<feature type="binding site" evidence="2">
    <location>
        <position position="203"/>
    </location>
    <ligand>
        <name>UDP-N-acetyl-alpha-D-muramoyl-L-alanyl-D-glutamate</name>
        <dbReference type="ChEBI" id="CHEBI:83900"/>
    </ligand>
</feature>
<keyword evidence="2 3" id="KW-0131">Cell cycle</keyword>
<dbReference type="InterPro" id="IPR035911">
    <property type="entry name" value="MurE/MurF_N"/>
</dbReference>
<evidence type="ECO:0000313" key="6">
    <source>
        <dbReference type="EMBL" id="SMC59031.1"/>
    </source>
</evidence>
<keyword evidence="2" id="KW-0963">Cytoplasm</keyword>
<comment type="caution">
    <text evidence="2">Lacks conserved residue(s) required for the propagation of feature annotation.</text>
</comment>
<comment type="PTM">
    <text evidence="2">Carboxylation is probably crucial for Mg(2+) binding and, consequently, for the gamma-phosphate positioning of ATP.</text>
</comment>
<dbReference type="EMBL" id="FWXJ01000008">
    <property type="protein sequence ID" value="SMC59031.1"/>
    <property type="molecule type" value="Genomic_DNA"/>
</dbReference>
<dbReference type="InterPro" id="IPR013221">
    <property type="entry name" value="Mur_ligase_cen"/>
</dbReference>
<sequence>MKFNPKNLSLIFADIENTLYSQVDRAANLSADTRLLAPGDVFMAYPVGFGQGLSDNRMHIPDALAKGVALVLYDSENWSETELLSAREVLGDQRCVPIPNLGKIASEVANRWYSNPSADMEVIGVTGTNGKTTITHWLAQAFGKTQLTAIAGTMGYGHIEELQTTGFTTPDAPRVQRMLAELRDQKYKTVAMEVSSHAIDQGRVDAVQINTAIFSNLSQDHLDYHQNMLAYEAAKFDLFRRSNLKNIILNIDDTTGFAWCQKLLGHTRARIYVYGQAENFQKLSIEQQAKCIPVIYELKTVGRSGMMVKIDSLERSFTLTIPSLGSFNIQNALAVISTLLAYDMPIEKIIKNIEQLKSVPGRMEMINLGDKSAPLSIVDFAHTPDGLAKTLNTLLPIAKQRGGNLICVFGCGGNRDKSKRPVMGKIAADIASKIILTSDNPRHEDPMAIIENILQGISEVQMSKVTILEDRAFAILNAVKTAQMNDVILIAGKGHETTQEVMGKKFPFSDQDHLRLALRRVV</sequence>
<keyword evidence="2 3" id="KW-0961">Cell wall biogenesis/degradation</keyword>
<dbReference type="GO" id="GO:0005737">
    <property type="term" value="C:cytoplasm"/>
    <property type="evidence" value="ECO:0007669"/>
    <property type="project" value="UniProtKB-SubCell"/>
</dbReference>
<feature type="modified residue" description="N6-carboxylysine" evidence="2">
    <location>
        <position position="235"/>
    </location>
</feature>
<feature type="binding site" evidence="2">
    <location>
        <begin position="127"/>
        <end position="133"/>
    </location>
    <ligand>
        <name>ATP</name>
        <dbReference type="ChEBI" id="CHEBI:30616"/>
    </ligand>
</feature>
<evidence type="ECO:0000313" key="7">
    <source>
        <dbReference type="Proteomes" id="UP000192708"/>
    </source>
</evidence>
<feature type="binding site" evidence="2">
    <location>
        <begin position="439"/>
        <end position="442"/>
    </location>
    <ligand>
        <name>meso-2,6-diaminopimelate</name>
        <dbReference type="ChEBI" id="CHEBI:57791"/>
    </ligand>
</feature>
<dbReference type="Proteomes" id="UP000192708">
    <property type="component" value="Unassembled WGS sequence"/>
</dbReference>
<keyword evidence="2" id="KW-0547">Nucleotide-binding</keyword>
<feature type="binding site" evidence="2">
    <location>
        <position position="195"/>
    </location>
    <ligand>
        <name>UDP-N-acetyl-alpha-D-muramoyl-L-alanyl-D-glutamate</name>
        <dbReference type="ChEBI" id="CHEBI:83900"/>
    </ligand>
</feature>
<proteinExistence type="inferred from homology"/>
<dbReference type="InterPro" id="IPR036615">
    <property type="entry name" value="Mur_ligase_C_dom_sf"/>
</dbReference>
<dbReference type="PANTHER" id="PTHR23135:SF4">
    <property type="entry name" value="UDP-N-ACETYLMURAMOYL-L-ALANYL-D-GLUTAMATE--2,6-DIAMINOPIMELATE LIGASE MURE HOMOLOG, CHLOROPLASTIC"/>
    <property type="match status" value="1"/>
</dbReference>
<dbReference type="InterPro" id="IPR005761">
    <property type="entry name" value="UDP-N-AcMur-Glu-dNH2Pim_ligase"/>
</dbReference>
<comment type="pathway">
    <text evidence="2 3">Cell wall biogenesis; peptidoglycan biosynthesis.</text>
</comment>
<dbReference type="NCBIfam" id="NF001126">
    <property type="entry name" value="PRK00139.1-4"/>
    <property type="match status" value="1"/>
</dbReference>
<comment type="catalytic activity">
    <reaction evidence="2">
        <text>UDP-N-acetyl-alpha-D-muramoyl-L-alanyl-D-glutamate + meso-2,6-diaminopimelate + ATP = UDP-N-acetyl-alpha-D-muramoyl-L-alanyl-gamma-D-glutamyl-meso-2,6-diaminopimelate + ADP + phosphate + H(+)</text>
        <dbReference type="Rhea" id="RHEA:23676"/>
        <dbReference type="ChEBI" id="CHEBI:15378"/>
        <dbReference type="ChEBI" id="CHEBI:30616"/>
        <dbReference type="ChEBI" id="CHEBI:43474"/>
        <dbReference type="ChEBI" id="CHEBI:57791"/>
        <dbReference type="ChEBI" id="CHEBI:83900"/>
        <dbReference type="ChEBI" id="CHEBI:83905"/>
        <dbReference type="ChEBI" id="CHEBI:456216"/>
        <dbReference type="EC" id="6.3.2.13"/>
    </reaction>
</comment>
<feature type="binding site" evidence="2">
    <location>
        <position position="415"/>
    </location>
    <ligand>
        <name>meso-2,6-diaminopimelate</name>
        <dbReference type="ChEBI" id="CHEBI:57791"/>
    </ligand>
</feature>
<keyword evidence="2" id="KW-0460">Magnesium</keyword>
<dbReference type="PANTHER" id="PTHR23135">
    <property type="entry name" value="MUR LIGASE FAMILY MEMBER"/>
    <property type="match status" value="1"/>
</dbReference>
<feature type="short sequence motif" description="Meso-diaminopimelate recognition motif" evidence="2">
    <location>
        <begin position="439"/>
        <end position="442"/>
    </location>
</feature>
<reference evidence="6 7" key="1">
    <citation type="submission" date="2017-04" db="EMBL/GenBank/DDBJ databases">
        <authorList>
            <person name="Afonso C.L."/>
            <person name="Miller P.J."/>
            <person name="Scott M.A."/>
            <person name="Spackman E."/>
            <person name="Goraichik I."/>
            <person name="Dimitrov K.M."/>
            <person name="Suarez D.L."/>
            <person name="Swayne D.E."/>
        </authorList>
    </citation>
    <scope>NUCLEOTIDE SEQUENCE [LARGE SCALE GENOMIC DNA]</scope>
    <source>
        <strain evidence="6 7">VK13</strain>
    </source>
</reference>
<dbReference type="AlphaFoldDB" id="A0A1W2AF00"/>
<dbReference type="OrthoDB" id="9800958at2"/>
<dbReference type="SUPFAM" id="SSF53623">
    <property type="entry name" value="MurD-like peptide ligases, catalytic domain"/>
    <property type="match status" value="1"/>
</dbReference>
<dbReference type="GO" id="GO:0000287">
    <property type="term" value="F:magnesium ion binding"/>
    <property type="evidence" value="ECO:0007669"/>
    <property type="project" value="UniProtKB-UniRule"/>
</dbReference>
<dbReference type="GO" id="GO:0008360">
    <property type="term" value="P:regulation of cell shape"/>
    <property type="evidence" value="ECO:0007669"/>
    <property type="project" value="UniProtKB-KW"/>
</dbReference>
<protein>
    <recommendedName>
        <fullName evidence="2">UDP-N-acetylmuramoyl-L-alanyl-D-glutamate--2,6-diaminopimelate ligase</fullName>
        <ecNumber evidence="2">6.3.2.13</ecNumber>
    </recommendedName>
    <alternativeName>
        <fullName evidence="2">Meso-A2pm-adding enzyme</fullName>
    </alternativeName>
    <alternativeName>
        <fullName evidence="2">Meso-diaminopimelate-adding enzyme</fullName>
    </alternativeName>
    <alternativeName>
        <fullName evidence="2">UDP-MurNAc-L-Ala-D-Glu:meso-diaminopimelate ligase</fullName>
    </alternativeName>
    <alternativeName>
        <fullName evidence="2">UDP-MurNAc-tripeptide synthetase</fullName>
    </alternativeName>
    <alternativeName>
        <fullName evidence="2">UDP-N-acetylmuramyl-tripeptide synthetase</fullName>
    </alternativeName>
</protein>
<feature type="binding site" evidence="2">
    <location>
        <position position="201"/>
    </location>
    <ligand>
        <name>UDP-N-acetyl-alpha-D-muramoyl-L-alanyl-D-glutamate</name>
        <dbReference type="ChEBI" id="CHEBI:83900"/>
    </ligand>
</feature>
<evidence type="ECO:0000256" key="2">
    <source>
        <dbReference type="HAMAP-Rule" id="MF_00208"/>
    </source>
</evidence>
<accession>A0A1W2AF00</accession>
<gene>
    <name evidence="2" type="primary">murE</name>
    <name evidence="6" type="ORF">SAMN06296008_108102</name>
</gene>
<dbReference type="STRING" id="1938817.SAMN06296008_108102"/>
<feature type="domain" description="Mur ligase central" evidence="5">
    <location>
        <begin position="125"/>
        <end position="337"/>
    </location>
</feature>
<dbReference type="GO" id="GO:0051301">
    <property type="term" value="P:cell division"/>
    <property type="evidence" value="ECO:0007669"/>
    <property type="project" value="UniProtKB-KW"/>
</dbReference>
<evidence type="ECO:0000259" key="5">
    <source>
        <dbReference type="Pfam" id="PF08245"/>
    </source>
</evidence>
<organism evidence="6 7">
    <name type="scientific">Polynucleobacter kasalickyi</name>
    <dbReference type="NCBI Taxonomy" id="1938817"/>
    <lineage>
        <taxon>Bacteria</taxon>
        <taxon>Pseudomonadati</taxon>
        <taxon>Pseudomonadota</taxon>
        <taxon>Betaproteobacteria</taxon>
        <taxon>Burkholderiales</taxon>
        <taxon>Burkholderiaceae</taxon>
        <taxon>Polynucleobacter</taxon>
    </lineage>
</organism>
<dbReference type="Gene3D" id="3.90.190.20">
    <property type="entry name" value="Mur ligase, C-terminal domain"/>
    <property type="match status" value="1"/>
</dbReference>
<dbReference type="NCBIfam" id="TIGR01085">
    <property type="entry name" value="murE"/>
    <property type="match status" value="1"/>
</dbReference>
<dbReference type="UniPathway" id="UPA00219"/>
<dbReference type="InterPro" id="IPR004101">
    <property type="entry name" value="Mur_ligase_C"/>
</dbReference>
<dbReference type="RefSeq" id="WP_084283748.1">
    <property type="nucleotide sequence ID" value="NZ_FWXJ01000008.1"/>
</dbReference>
<keyword evidence="2 3" id="KW-0573">Peptidoglycan synthesis</keyword>
<feature type="binding site" evidence="2">
    <location>
        <position position="33"/>
    </location>
    <ligand>
        <name>UDP-N-acetyl-alpha-D-muramoyl-L-alanyl-D-glutamate</name>
        <dbReference type="ChEBI" id="CHEBI:83900"/>
    </ligand>
</feature>
<dbReference type="GO" id="GO:0005524">
    <property type="term" value="F:ATP binding"/>
    <property type="evidence" value="ECO:0007669"/>
    <property type="project" value="UniProtKB-UniRule"/>
</dbReference>
<comment type="similarity">
    <text evidence="1 2">Belongs to the MurCDEF family. MurE subfamily.</text>
</comment>
<feature type="binding site" evidence="2">
    <location>
        <begin position="168"/>
        <end position="169"/>
    </location>
    <ligand>
        <name>UDP-N-acetyl-alpha-D-muramoyl-L-alanyl-D-glutamate</name>
        <dbReference type="ChEBI" id="CHEBI:83900"/>
    </ligand>
</feature>
<keyword evidence="2 3" id="KW-0132">Cell division</keyword>
<feature type="binding site" evidence="2">
    <location>
        <position position="496"/>
    </location>
    <ligand>
        <name>meso-2,6-diaminopimelate</name>
        <dbReference type="ChEBI" id="CHEBI:57791"/>
    </ligand>
</feature>
<dbReference type="Pfam" id="PF02875">
    <property type="entry name" value="Mur_ligase_C"/>
    <property type="match status" value="1"/>
</dbReference>
<keyword evidence="7" id="KW-1185">Reference proteome</keyword>
<dbReference type="SUPFAM" id="SSF53244">
    <property type="entry name" value="MurD-like peptide ligases, peptide-binding domain"/>
    <property type="match status" value="1"/>
</dbReference>